<sequence length="693" mass="80953">MSGADKRKLAFFITQPNTTSSSSEHIIIKYMQSYQIALPPQLVTIAENPSPQNIVKETNESLDLDIGLWPENMTGLIDYWAKVGSSNLQNCNEELFIQKSKKQFDVKFTRKCNKSLFERKTANGEITKRSWLCFSPFNGSIFCFVCKLMSKTRSQFTHDGFCDWKHADNRLISYETSKDHLNSVINLAVRSKELGRINNELIKQSEDVKSYWRNIIKRLVSVITFICERGLALRGKNEIVGSSKNDSTPDEGLIYQLTLVFRYIEKDTPVERFLVFMPNQGHKAQDMYDCLINFLNKYDLNIKNCRGQSYDNASAMSGKYNEQLYVFFTTSTKLYELLGKALSLENTKTRIRVSQRVNTTRWSCRSDATKALILGYKQFKSTLIQIADEFEQTTKTRCDANCLYNKLCTLETGIYTVFWNNILERVDKTNNLLQDAILDLNTAISAIKSLKNFVQAKRDNFDRYEKQGAEISETTDYLKHRKRQRNIRLNPIDFYETPEVDLTSSQKFKIQNFLHVIDTFISNLDKRLSAYELVYQRFGFLRKIEQLSNQEIENEAIKLVKIYQDDIDEHLGNELIQFKEFYKHFKDERSEFHNIGQEHLMYKILINKEVKDCFPYVEIVLRIYFVIMITNSSNERSFSNLKHIKNRLRTSIDGDRLNQLAIMSSESDMFKKLDFQNVIDKFVQIKLRKVPGI</sequence>
<name>A0ABM4CUB2_HYDVU</name>
<dbReference type="RefSeq" id="XP_065665518.1">
    <property type="nucleotide sequence ID" value="XM_065809446.1"/>
</dbReference>
<organism evidence="2 3">
    <name type="scientific">Hydra vulgaris</name>
    <name type="common">Hydra</name>
    <name type="synonym">Hydra attenuata</name>
    <dbReference type="NCBI Taxonomy" id="6087"/>
    <lineage>
        <taxon>Eukaryota</taxon>
        <taxon>Metazoa</taxon>
        <taxon>Cnidaria</taxon>
        <taxon>Hydrozoa</taxon>
        <taxon>Hydroidolina</taxon>
        <taxon>Anthoathecata</taxon>
        <taxon>Aplanulata</taxon>
        <taxon>Hydridae</taxon>
        <taxon>Hydra</taxon>
    </lineage>
</organism>
<protein>
    <submittedName>
        <fullName evidence="3">Uncharacterized protein LOC136086944</fullName>
    </submittedName>
</protein>
<proteinExistence type="predicted"/>
<reference evidence="3" key="1">
    <citation type="submission" date="2025-08" db="UniProtKB">
        <authorList>
            <consortium name="RefSeq"/>
        </authorList>
    </citation>
    <scope>IDENTIFICATION</scope>
</reference>
<dbReference type="PANTHER" id="PTHR45749:SF23">
    <property type="entry name" value="ZINC FINGER MYM-TYPE PROTEIN 1-LIKE"/>
    <property type="match status" value="1"/>
</dbReference>
<accession>A0ABM4CUB2</accession>
<feature type="domain" description="HAT C-terminal dimerisation" evidence="1">
    <location>
        <begin position="608"/>
        <end position="664"/>
    </location>
</feature>
<evidence type="ECO:0000259" key="1">
    <source>
        <dbReference type="Pfam" id="PF05699"/>
    </source>
</evidence>
<dbReference type="Pfam" id="PF05699">
    <property type="entry name" value="Dimer_Tnp_hAT"/>
    <property type="match status" value="1"/>
</dbReference>
<dbReference type="PANTHER" id="PTHR45749">
    <property type="match status" value="1"/>
</dbReference>
<dbReference type="GeneID" id="136086944"/>
<evidence type="ECO:0000313" key="3">
    <source>
        <dbReference type="RefSeq" id="XP_065665518.1"/>
    </source>
</evidence>
<gene>
    <name evidence="3" type="primary">LOC136086944</name>
</gene>
<evidence type="ECO:0000313" key="2">
    <source>
        <dbReference type="Proteomes" id="UP001652625"/>
    </source>
</evidence>
<keyword evidence="2" id="KW-1185">Reference proteome</keyword>
<dbReference type="InterPro" id="IPR008906">
    <property type="entry name" value="HATC_C_dom"/>
</dbReference>
<dbReference type="Proteomes" id="UP001652625">
    <property type="component" value="Chromosome 11"/>
</dbReference>